<sequence length="83" mass="9251">FFPSETDLLMAVKPQLDNPDPGVQPPLIKKLRQVALLAESFTEQRQKSNKGWLRLVDEVDQEGLSHACGNYQEGNHSVAAFMA</sequence>
<dbReference type="EMBL" id="JARKIE010000059">
    <property type="protein sequence ID" value="KAJ7691316.1"/>
    <property type="molecule type" value="Genomic_DNA"/>
</dbReference>
<proteinExistence type="predicted"/>
<feature type="non-terminal residue" evidence="1">
    <location>
        <position position="1"/>
    </location>
</feature>
<comment type="caution">
    <text evidence="1">The sequence shown here is derived from an EMBL/GenBank/DDBJ whole genome shotgun (WGS) entry which is preliminary data.</text>
</comment>
<organism evidence="1 2">
    <name type="scientific">Mycena rosella</name>
    <name type="common">Pink bonnet</name>
    <name type="synonym">Agaricus rosellus</name>
    <dbReference type="NCBI Taxonomy" id="1033263"/>
    <lineage>
        <taxon>Eukaryota</taxon>
        <taxon>Fungi</taxon>
        <taxon>Dikarya</taxon>
        <taxon>Basidiomycota</taxon>
        <taxon>Agaricomycotina</taxon>
        <taxon>Agaricomycetes</taxon>
        <taxon>Agaricomycetidae</taxon>
        <taxon>Agaricales</taxon>
        <taxon>Marasmiineae</taxon>
        <taxon>Mycenaceae</taxon>
        <taxon>Mycena</taxon>
    </lineage>
</organism>
<dbReference type="AlphaFoldDB" id="A0AAD7GIZ1"/>
<name>A0AAD7GIZ1_MYCRO</name>
<protein>
    <submittedName>
        <fullName evidence="1">Uncharacterized protein</fullName>
    </submittedName>
</protein>
<evidence type="ECO:0000313" key="2">
    <source>
        <dbReference type="Proteomes" id="UP001221757"/>
    </source>
</evidence>
<keyword evidence="2" id="KW-1185">Reference proteome</keyword>
<dbReference type="Proteomes" id="UP001221757">
    <property type="component" value="Unassembled WGS sequence"/>
</dbReference>
<gene>
    <name evidence="1" type="ORF">B0H17DRAFT_935257</name>
</gene>
<evidence type="ECO:0000313" key="1">
    <source>
        <dbReference type="EMBL" id="KAJ7691316.1"/>
    </source>
</evidence>
<reference evidence="1" key="1">
    <citation type="submission" date="2023-03" db="EMBL/GenBank/DDBJ databases">
        <title>Massive genome expansion in bonnet fungi (Mycena s.s.) driven by repeated elements and novel gene families across ecological guilds.</title>
        <authorList>
            <consortium name="Lawrence Berkeley National Laboratory"/>
            <person name="Harder C.B."/>
            <person name="Miyauchi S."/>
            <person name="Viragh M."/>
            <person name="Kuo A."/>
            <person name="Thoen E."/>
            <person name="Andreopoulos B."/>
            <person name="Lu D."/>
            <person name="Skrede I."/>
            <person name="Drula E."/>
            <person name="Henrissat B."/>
            <person name="Morin E."/>
            <person name="Kohler A."/>
            <person name="Barry K."/>
            <person name="LaButti K."/>
            <person name="Morin E."/>
            <person name="Salamov A."/>
            <person name="Lipzen A."/>
            <person name="Mereny Z."/>
            <person name="Hegedus B."/>
            <person name="Baldrian P."/>
            <person name="Stursova M."/>
            <person name="Weitz H."/>
            <person name="Taylor A."/>
            <person name="Grigoriev I.V."/>
            <person name="Nagy L.G."/>
            <person name="Martin F."/>
            <person name="Kauserud H."/>
        </authorList>
    </citation>
    <scope>NUCLEOTIDE SEQUENCE</scope>
    <source>
        <strain evidence="1">CBHHK067</strain>
    </source>
</reference>
<accession>A0AAD7GIZ1</accession>